<name>A0A1L7XVL7_9HELO</name>
<dbReference type="AlphaFoldDB" id="A0A1L7XVL7"/>
<keyword evidence="3" id="KW-0560">Oxidoreductase</keyword>
<proteinExistence type="inferred from homology"/>
<dbReference type="InterPro" id="IPR002347">
    <property type="entry name" value="SDR_fam"/>
</dbReference>
<evidence type="ECO:0000313" key="4">
    <source>
        <dbReference type="EMBL" id="CZR69049.1"/>
    </source>
</evidence>
<dbReference type="InterPro" id="IPR036291">
    <property type="entry name" value="NAD(P)-bd_dom_sf"/>
</dbReference>
<dbReference type="PRINTS" id="PR00081">
    <property type="entry name" value="GDHRDH"/>
</dbReference>
<evidence type="ECO:0000313" key="5">
    <source>
        <dbReference type="Proteomes" id="UP000184330"/>
    </source>
</evidence>
<dbReference type="PROSITE" id="PS00061">
    <property type="entry name" value="ADH_SHORT"/>
    <property type="match status" value="1"/>
</dbReference>
<dbReference type="GO" id="GO:0016491">
    <property type="term" value="F:oxidoreductase activity"/>
    <property type="evidence" value="ECO:0007669"/>
    <property type="project" value="UniProtKB-KW"/>
</dbReference>
<dbReference type="EMBL" id="FJOG01000064">
    <property type="protein sequence ID" value="CZR69049.1"/>
    <property type="molecule type" value="Genomic_DNA"/>
</dbReference>
<dbReference type="PANTHER" id="PTHR24321">
    <property type="entry name" value="DEHYDROGENASES, SHORT CHAIN"/>
    <property type="match status" value="1"/>
</dbReference>
<accession>A0A1L7XVL7</accession>
<dbReference type="SUPFAM" id="SSF51735">
    <property type="entry name" value="NAD(P)-binding Rossmann-fold domains"/>
    <property type="match status" value="1"/>
</dbReference>
<evidence type="ECO:0000256" key="2">
    <source>
        <dbReference type="ARBA" id="ARBA00022857"/>
    </source>
</evidence>
<dbReference type="Proteomes" id="UP000184330">
    <property type="component" value="Unassembled WGS sequence"/>
</dbReference>
<dbReference type="PRINTS" id="PR00080">
    <property type="entry name" value="SDRFAMILY"/>
</dbReference>
<organism evidence="4 5">
    <name type="scientific">Phialocephala subalpina</name>
    <dbReference type="NCBI Taxonomy" id="576137"/>
    <lineage>
        <taxon>Eukaryota</taxon>
        <taxon>Fungi</taxon>
        <taxon>Dikarya</taxon>
        <taxon>Ascomycota</taxon>
        <taxon>Pezizomycotina</taxon>
        <taxon>Leotiomycetes</taxon>
        <taxon>Helotiales</taxon>
        <taxon>Mollisiaceae</taxon>
        <taxon>Phialocephala</taxon>
        <taxon>Phialocephala fortinii species complex</taxon>
    </lineage>
</organism>
<sequence length="265" mass="27459">MSSTITALEWTAPNVEGLVIMVTGASSGIGKTTSLLLASAGASIGLVDINEPREVEAFINETYGSGHSIAVACDVRDAQACLEATQKVIAALGALNGAANLAGVIGKDRKIRTSQGQLKEMEDSEWNRVMRVNLDGVKNCMRAQLQCMTERGCSIVNAASVVAHNGAAFNSAYAASKAGVISLTKSVAKEVGSQGIRINAISPGVVDTPLIAGMAPDNKTNAAFGARCALGRCAEPEEISRLVIFLLSSYSSFCTGATFNIDGGW</sequence>
<keyword evidence="2" id="KW-0521">NADP</keyword>
<evidence type="ECO:0000256" key="1">
    <source>
        <dbReference type="ARBA" id="ARBA00006484"/>
    </source>
</evidence>
<keyword evidence="5" id="KW-1185">Reference proteome</keyword>
<protein>
    <submittedName>
        <fullName evidence="4">Related to dehydrogenases with different specificities (Related to short-chain alcohol dehydrogenases)</fullName>
    </submittedName>
</protein>
<dbReference type="PANTHER" id="PTHR24321:SF8">
    <property type="entry name" value="ESTRADIOL 17-BETA-DEHYDROGENASE 8-RELATED"/>
    <property type="match status" value="1"/>
</dbReference>
<dbReference type="FunFam" id="3.40.50.720:FF:000084">
    <property type="entry name" value="Short-chain dehydrogenase reductase"/>
    <property type="match status" value="1"/>
</dbReference>
<comment type="similarity">
    <text evidence="1">Belongs to the short-chain dehydrogenases/reductases (SDR) family.</text>
</comment>
<dbReference type="Gene3D" id="3.40.50.720">
    <property type="entry name" value="NAD(P)-binding Rossmann-like Domain"/>
    <property type="match status" value="1"/>
</dbReference>
<dbReference type="GO" id="GO:0009688">
    <property type="term" value="P:abscisic acid biosynthetic process"/>
    <property type="evidence" value="ECO:0007669"/>
    <property type="project" value="UniProtKB-ARBA"/>
</dbReference>
<dbReference type="InterPro" id="IPR020904">
    <property type="entry name" value="Sc_DH/Rdtase_CS"/>
</dbReference>
<reference evidence="4 5" key="1">
    <citation type="submission" date="2016-03" db="EMBL/GenBank/DDBJ databases">
        <authorList>
            <person name="Ploux O."/>
        </authorList>
    </citation>
    <scope>NUCLEOTIDE SEQUENCE [LARGE SCALE GENOMIC DNA]</scope>
    <source>
        <strain evidence="4 5">UAMH 11012</strain>
    </source>
</reference>
<dbReference type="OrthoDB" id="1669814at2759"/>
<dbReference type="Pfam" id="PF13561">
    <property type="entry name" value="adh_short_C2"/>
    <property type="match status" value="1"/>
</dbReference>
<gene>
    <name evidence="4" type="ORF">PAC_18950</name>
</gene>
<evidence type="ECO:0000256" key="3">
    <source>
        <dbReference type="ARBA" id="ARBA00023002"/>
    </source>
</evidence>
<dbReference type="STRING" id="576137.A0A1L7XVL7"/>